<protein>
    <submittedName>
        <fullName evidence="3">Uncharacterized protein</fullName>
    </submittedName>
</protein>
<feature type="signal peptide" evidence="1">
    <location>
        <begin position="1"/>
        <end position="20"/>
    </location>
</feature>
<sequence length="192" mass="22010">MKQLLLFSFLIFYGIKFVGSDEQSTAADEYHGNIRQWTIKDDGKLHIALHILKDPTIKLVFPKEITFDKLLSDLKLYSPGGRGHCKDLKVLNFTLKISAKKGIYGEIKVISHRTTANLFEKCGDSDPSLYAFPLIDSRPADLENEDSRRCFENDTVPFQVYISDNTKNFLELQTSGTFECQVFLEIVRFLNF</sequence>
<keyword evidence="1" id="KW-0732">Signal</keyword>
<dbReference type="WBParaSite" id="PSU_v2.g16283.t1">
    <property type="protein sequence ID" value="PSU_v2.g16283.t1"/>
    <property type="gene ID" value="PSU_v2.g16283"/>
</dbReference>
<name>A0A914YAH6_9BILA</name>
<feature type="chain" id="PRO_5037230707" evidence="1">
    <location>
        <begin position="21"/>
        <end position="192"/>
    </location>
</feature>
<evidence type="ECO:0000256" key="1">
    <source>
        <dbReference type="SAM" id="SignalP"/>
    </source>
</evidence>
<evidence type="ECO:0000313" key="2">
    <source>
        <dbReference type="Proteomes" id="UP000887577"/>
    </source>
</evidence>
<evidence type="ECO:0000313" key="3">
    <source>
        <dbReference type="WBParaSite" id="PSU_v2.g16283.t1"/>
    </source>
</evidence>
<keyword evidence="2" id="KW-1185">Reference proteome</keyword>
<dbReference type="Proteomes" id="UP000887577">
    <property type="component" value="Unplaced"/>
</dbReference>
<organism evidence="2 3">
    <name type="scientific">Panagrolaimus superbus</name>
    <dbReference type="NCBI Taxonomy" id="310955"/>
    <lineage>
        <taxon>Eukaryota</taxon>
        <taxon>Metazoa</taxon>
        <taxon>Ecdysozoa</taxon>
        <taxon>Nematoda</taxon>
        <taxon>Chromadorea</taxon>
        <taxon>Rhabditida</taxon>
        <taxon>Tylenchina</taxon>
        <taxon>Panagrolaimomorpha</taxon>
        <taxon>Panagrolaimoidea</taxon>
        <taxon>Panagrolaimidae</taxon>
        <taxon>Panagrolaimus</taxon>
    </lineage>
</organism>
<accession>A0A914YAH6</accession>
<reference evidence="3" key="1">
    <citation type="submission" date="2022-11" db="UniProtKB">
        <authorList>
            <consortium name="WormBaseParasite"/>
        </authorList>
    </citation>
    <scope>IDENTIFICATION</scope>
</reference>
<dbReference type="AlphaFoldDB" id="A0A914YAH6"/>
<proteinExistence type="predicted"/>